<gene>
    <name evidence="1" type="ORF">BW47_04640</name>
</gene>
<evidence type="ECO:0000313" key="1">
    <source>
        <dbReference type="EMBL" id="APT74859.1"/>
    </source>
</evidence>
<keyword evidence="2" id="KW-1185">Reference proteome</keyword>
<dbReference type="Proteomes" id="UP000185490">
    <property type="component" value="Chromosome"/>
</dbReference>
<name>A0ABN4UZI1_9BACT</name>
<protein>
    <submittedName>
        <fullName evidence="1">Uncharacterized protein</fullName>
    </submittedName>
</protein>
<organism evidence="1 2">
    <name type="scientific">Thermosipho melanesiensis</name>
    <dbReference type="NCBI Taxonomy" id="46541"/>
    <lineage>
        <taxon>Bacteria</taxon>
        <taxon>Thermotogati</taxon>
        <taxon>Thermotogota</taxon>
        <taxon>Thermotogae</taxon>
        <taxon>Thermotogales</taxon>
        <taxon>Fervidobacteriaceae</taxon>
        <taxon>Thermosipho</taxon>
    </lineage>
</organism>
<accession>A0ABN4UZI1</accession>
<dbReference type="RefSeq" id="WP_012057085.1">
    <property type="nucleotide sequence ID" value="NZ_CP007389.1"/>
</dbReference>
<evidence type="ECO:0000313" key="2">
    <source>
        <dbReference type="Proteomes" id="UP000185490"/>
    </source>
</evidence>
<proteinExistence type="predicted"/>
<reference evidence="1 2" key="1">
    <citation type="submission" date="2014-02" db="EMBL/GenBank/DDBJ databases">
        <title>Diversity of Thermotogales isolates from hydrothermal vents.</title>
        <authorList>
            <person name="Haverkamp T.H.A."/>
            <person name="Lossouarn J."/>
            <person name="Geslin C."/>
            <person name="Nesbo C.L."/>
        </authorList>
    </citation>
    <scope>NUCLEOTIDE SEQUENCE [LARGE SCALE GENOMIC DNA]</scope>
    <source>
        <strain evidence="1 2">431</strain>
    </source>
</reference>
<dbReference type="EMBL" id="CP007389">
    <property type="protein sequence ID" value="APT74859.1"/>
    <property type="molecule type" value="Genomic_DNA"/>
</dbReference>
<sequence length="96" mass="11528">MKKFFILFVLAVSISIFSLNIYPNLIYKIDVDKFNSTYYFFVKNDLKTDAKITIQKIDFLTDGRKYEFNTPDYKYSIKKHVEVDSYEFILKPNEEI</sequence>